<proteinExistence type="predicted"/>
<sequence>MIIHLTASYERKHKKLIKKNFKLRDNIKQKLQVFQKIKNTHRYDYIN</sequence>
<dbReference type="STRING" id="1618446.UV61_C0019G0039"/>
<comment type="caution">
    <text evidence="1">The sequence shown here is derived from an EMBL/GenBank/DDBJ whole genome shotgun (WGS) entry which is preliminary data.</text>
</comment>
<evidence type="ECO:0000313" key="2">
    <source>
        <dbReference type="Proteomes" id="UP000034050"/>
    </source>
</evidence>
<protein>
    <submittedName>
        <fullName evidence="1">Uncharacterized protein</fullName>
    </submittedName>
</protein>
<dbReference type="EMBL" id="LCFD01000019">
    <property type="protein sequence ID" value="KKS85275.1"/>
    <property type="molecule type" value="Genomic_DNA"/>
</dbReference>
<organism evidence="1 2">
    <name type="scientific">Candidatus Gottesmanbacteria bacterium GW2011_GWB1_43_11</name>
    <dbReference type="NCBI Taxonomy" id="1618446"/>
    <lineage>
        <taxon>Bacteria</taxon>
        <taxon>Candidatus Gottesmaniibacteriota</taxon>
    </lineage>
</organism>
<reference evidence="1 2" key="1">
    <citation type="journal article" date="2015" name="Nature">
        <title>rRNA introns, odd ribosomes, and small enigmatic genomes across a large radiation of phyla.</title>
        <authorList>
            <person name="Brown C.T."/>
            <person name="Hug L.A."/>
            <person name="Thomas B.C."/>
            <person name="Sharon I."/>
            <person name="Castelle C.J."/>
            <person name="Singh A."/>
            <person name="Wilkins M.J."/>
            <person name="Williams K.H."/>
            <person name="Banfield J.F."/>
        </authorList>
    </citation>
    <scope>NUCLEOTIDE SEQUENCE [LARGE SCALE GENOMIC DNA]</scope>
</reference>
<gene>
    <name evidence="1" type="ORF">UV61_C0019G0039</name>
</gene>
<evidence type="ECO:0000313" key="1">
    <source>
        <dbReference type="EMBL" id="KKS85275.1"/>
    </source>
</evidence>
<accession>A0A0G1CHK9</accession>
<name>A0A0G1CHK9_9BACT</name>
<dbReference type="AlphaFoldDB" id="A0A0G1CHK9"/>
<dbReference type="Proteomes" id="UP000034050">
    <property type="component" value="Unassembled WGS sequence"/>
</dbReference>